<organism evidence="3">
    <name type="scientific">Fibrocapsa japonica</name>
    <dbReference type="NCBI Taxonomy" id="94617"/>
    <lineage>
        <taxon>Eukaryota</taxon>
        <taxon>Sar</taxon>
        <taxon>Stramenopiles</taxon>
        <taxon>Ochrophyta</taxon>
        <taxon>Raphidophyceae</taxon>
        <taxon>Chattonellales</taxon>
        <taxon>Chattonellaceae</taxon>
        <taxon>Fibrocapsa</taxon>
    </lineage>
</organism>
<proteinExistence type="predicted"/>
<dbReference type="SUPFAM" id="SSF54236">
    <property type="entry name" value="Ubiquitin-like"/>
    <property type="match status" value="1"/>
</dbReference>
<dbReference type="EMBL" id="HBHR01013513">
    <property type="protein sequence ID" value="CAD9864815.1"/>
    <property type="molecule type" value="Transcribed_RNA"/>
</dbReference>
<sequence>MRVFSKILLLVFLAGLHVSLGALDVFVTLKGQRYSVTATAVGDIKDELEKQAALDPSQDFVVLFKGKVLSPEDDLEAEGVKSGDIINMVPSRKPRPAASPSSVGAAGGAPAASPAGAGMGNMFGGMGGGGMGGLGNMGMPQTQEEWDEMEKMTGMNKEQFDQAMEQMYSSPMLNEFFSDPEKLEMARQQIADNPMLRESMSSMPGMSEIIDDPQKWREAMTAAKEQMDMLRSQAPKDVDDLPEDEL</sequence>
<feature type="chain" id="PRO_5031252252" description="Ubiquitin-like domain-containing protein" evidence="2">
    <location>
        <begin position="22"/>
        <end position="246"/>
    </location>
</feature>
<accession>A0A7S2Y1L4</accession>
<gene>
    <name evidence="3" type="ORF">FJAP1339_LOCUS6671</name>
</gene>
<dbReference type="PANTHER" id="PTHR10677">
    <property type="entry name" value="UBIQUILIN"/>
    <property type="match status" value="1"/>
</dbReference>
<evidence type="ECO:0000256" key="1">
    <source>
        <dbReference type="SAM" id="MobiDB-lite"/>
    </source>
</evidence>
<name>A0A7S2Y1L4_9STRA</name>
<evidence type="ECO:0000256" key="2">
    <source>
        <dbReference type="SAM" id="SignalP"/>
    </source>
</evidence>
<feature type="signal peptide" evidence="2">
    <location>
        <begin position="1"/>
        <end position="21"/>
    </location>
</feature>
<feature type="compositionally biased region" description="Low complexity" evidence="1">
    <location>
        <begin position="96"/>
        <end position="112"/>
    </location>
</feature>
<feature type="region of interest" description="Disordered" evidence="1">
    <location>
        <begin position="86"/>
        <end position="112"/>
    </location>
</feature>
<dbReference type="GO" id="GO:0031593">
    <property type="term" value="F:polyubiquitin modification-dependent protein binding"/>
    <property type="evidence" value="ECO:0007669"/>
    <property type="project" value="TreeGrafter"/>
</dbReference>
<protein>
    <recommendedName>
        <fullName evidence="4">Ubiquitin-like domain-containing protein</fullName>
    </recommendedName>
</protein>
<reference evidence="3" key="1">
    <citation type="submission" date="2021-01" db="EMBL/GenBank/DDBJ databases">
        <authorList>
            <person name="Corre E."/>
            <person name="Pelletier E."/>
            <person name="Niang G."/>
            <person name="Scheremetjew M."/>
            <person name="Finn R."/>
            <person name="Kale V."/>
            <person name="Holt S."/>
            <person name="Cochrane G."/>
            <person name="Meng A."/>
            <person name="Brown T."/>
            <person name="Cohen L."/>
        </authorList>
    </citation>
    <scope>NUCLEOTIDE SEQUENCE</scope>
    <source>
        <strain evidence="3">CCMP1661</strain>
    </source>
</reference>
<evidence type="ECO:0008006" key="4">
    <source>
        <dbReference type="Google" id="ProtNLM"/>
    </source>
</evidence>
<keyword evidence="2" id="KW-0732">Signal</keyword>
<dbReference type="InterPro" id="IPR015496">
    <property type="entry name" value="Ubiquilin"/>
</dbReference>
<dbReference type="AlphaFoldDB" id="A0A7S2Y1L4"/>
<dbReference type="InterPro" id="IPR029071">
    <property type="entry name" value="Ubiquitin-like_domsf"/>
</dbReference>
<dbReference type="Gene3D" id="3.10.20.90">
    <property type="entry name" value="Phosphatidylinositol 3-kinase Catalytic Subunit, Chain A, domain 1"/>
    <property type="match status" value="1"/>
</dbReference>
<evidence type="ECO:0000313" key="3">
    <source>
        <dbReference type="EMBL" id="CAD9864815.1"/>
    </source>
</evidence>
<dbReference type="GO" id="GO:0006511">
    <property type="term" value="P:ubiquitin-dependent protein catabolic process"/>
    <property type="evidence" value="ECO:0007669"/>
    <property type="project" value="TreeGrafter"/>
</dbReference>
<feature type="region of interest" description="Disordered" evidence="1">
    <location>
        <begin position="223"/>
        <end position="246"/>
    </location>
</feature>
<dbReference type="CDD" id="cd17039">
    <property type="entry name" value="Ubl_ubiquitin_like"/>
    <property type="match status" value="1"/>
</dbReference>
<dbReference type="PANTHER" id="PTHR10677:SF3">
    <property type="entry name" value="FI07626P-RELATED"/>
    <property type="match status" value="1"/>
</dbReference>
<dbReference type="GO" id="GO:0005829">
    <property type="term" value="C:cytosol"/>
    <property type="evidence" value="ECO:0007669"/>
    <property type="project" value="TreeGrafter"/>
</dbReference>